<dbReference type="Pfam" id="PF13521">
    <property type="entry name" value="AAA_28"/>
    <property type="match status" value="1"/>
</dbReference>
<dbReference type="Gene3D" id="3.40.50.300">
    <property type="entry name" value="P-loop containing nucleotide triphosphate hydrolases"/>
    <property type="match status" value="1"/>
</dbReference>
<keyword evidence="2" id="KW-0547">Nucleotide-binding</keyword>
<dbReference type="InterPro" id="IPR038727">
    <property type="entry name" value="NadR/Ttd14_AAA_dom"/>
</dbReference>
<dbReference type="EMBL" id="CP101751">
    <property type="protein sequence ID" value="UUC47284.1"/>
    <property type="molecule type" value="Genomic_DNA"/>
</dbReference>
<sequence length="169" mass="19806">MRIAIIGAHRVGKTTLAEKLCEHLPGYKLYREPYYELEDTGYLFSESPDIDDFITQFDFSVKQIPESEDDVIFDRCPIDLLAYIHAMDKNKNIQHYYKKVQELSSEIDLLVFVPIENPDRIGCEKSDLPKLRYKVNEILSEWIWDFDIMTIEVNGTLPSRIRQLLSKTV</sequence>
<keyword evidence="2" id="KW-0067">ATP-binding</keyword>
<evidence type="ECO:0000313" key="2">
    <source>
        <dbReference type="EMBL" id="UUC47284.1"/>
    </source>
</evidence>
<gene>
    <name evidence="2" type="ORF">NOX80_08805</name>
</gene>
<dbReference type="SUPFAM" id="SSF52540">
    <property type="entry name" value="P-loop containing nucleoside triphosphate hydrolases"/>
    <property type="match status" value="1"/>
</dbReference>
<evidence type="ECO:0000259" key="1">
    <source>
        <dbReference type="Pfam" id="PF13521"/>
    </source>
</evidence>
<protein>
    <submittedName>
        <fullName evidence="2">ATP-binding protein</fullName>
    </submittedName>
</protein>
<keyword evidence="3" id="KW-1185">Reference proteome</keyword>
<feature type="domain" description="NadR/Ttd14 AAA" evidence="1">
    <location>
        <begin position="2"/>
        <end position="160"/>
    </location>
</feature>
<name>A0ABY5J139_9FLAO</name>
<dbReference type="Proteomes" id="UP001059844">
    <property type="component" value="Chromosome"/>
</dbReference>
<dbReference type="InterPro" id="IPR027417">
    <property type="entry name" value="P-loop_NTPase"/>
</dbReference>
<organism evidence="2 3">
    <name type="scientific">Flavobacterium cerinum</name>
    <dbReference type="NCBI Taxonomy" id="2502784"/>
    <lineage>
        <taxon>Bacteria</taxon>
        <taxon>Pseudomonadati</taxon>
        <taxon>Bacteroidota</taxon>
        <taxon>Flavobacteriia</taxon>
        <taxon>Flavobacteriales</taxon>
        <taxon>Flavobacteriaceae</taxon>
        <taxon>Flavobacterium</taxon>
    </lineage>
</organism>
<accession>A0ABY5J139</accession>
<reference evidence="2" key="1">
    <citation type="submission" date="2022-07" db="EMBL/GenBank/DDBJ databases">
        <title>Isolation, identification, and degradation of a PFOSA degrading strain from sewage treatment plant.</title>
        <authorList>
            <person name="Zhang L."/>
            <person name="Huo Y."/>
        </authorList>
    </citation>
    <scope>NUCLEOTIDE SEQUENCE</scope>
    <source>
        <strain evidence="2">C1</strain>
    </source>
</reference>
<proteinExistence type="predicted"/>
<dbReference type="GO" id="GO:0005524">
    <property type="term" value="F:ATP binding"/>
    <property type="evidence" value="ECO:0007669"/>
    <property type="project" value="UniProtKB-KW"/>
</dbReference>
<dbReference type="RefSeq" id="WP_256552916.1">
    <property type="nucleotide sequence ID" value="NZ_CP101751.1"/>
</dbReference>
<evidence type="ECO:0000313" key="3">
    <source>
        <dbReference type="Proteomes" id="UP001059844"/>
    </source>
</evidence>